<dbReference type="Proteomes" id="UP001154282">
    <property type="component" value="Unassembled WGS sequence"/>
</dbReference>
<keyword evidence="4" id="KW-1185">Reference proteome</keyword>
<name>A0AAV0IPQ6_9ROSI</name>
<dbReference type="PANTHER" id="PTHR35546">
    <property type="entry name" value="F-BOX PROTEIN INTERACTION DOMAIN PROTEIN-RELATED"/>
    <property type="match status" value="1"/>
</dbReference>
<dbReference type="Pfam" id="PF00646">
    <property type="entry name" value="F-box"/>
    <property type="match status" value="1"/>
</dbReference>
<comment type="caution">
    <text evidence="3">The sequence shown here is derived from an EMBL/GenBank/DDBJ whole genome shotgun (WGS) entry which is preliminary data.</text>
</comment>
<protein>
    <recommendedName>
        <fullName evidence="5">F-box domain-containing protein</fullName>
    </recommendedName>
</protein>
<dbReference type="InterPro" id="IPR056592">
    <property type="entry name" value="Beta-prop_At3g26010-like"/>
</dbReference>
<proteinExistence type="predicted"/>
<evidence type="ECO:0000259" key="2">
    <source>
        <dbReference type="Pfam" id="PF24750"/>
    </source>
</evidence>
<evidence type="ECO:0000313" key="3">
    <source>
        <dbReference type="EMBL" id="CAI0398738.1"/>
    </source>
</evidence>
<dbReference type="Pfam" id="PF24750">
    <property type="entry name" value="b-prop_At3g26010-like"/>
    <property type="match status" value="1"/>
</dbReference>
<accession>A0AAV0IPQ6</accession>
<sequence>MAIENCISDWDRPLNDLRRRAVKRPRISSKADLPPMTMKKLGLDLLEDILIRLPNPRSACRCKLVCKQWVSLISSPRFNRRFVSHHQSMNHHPPIPDDPSELQSIILSFLPPMPCTVRDDFRVLDCNKDLVLCGSWDADLSICDSESARSYLVCNPFTKEWIALPLAPRKDVYYYAPMPRLVCEPRMSTNLDLGDGETFVYSEYRFRVVCMYQVAEPNTATKLDVFCSESGQWTKEALVCDDQLRITSRSLVSCNGELFWQYIKGKNEFPMFVAVYNPFRPDIPPKPIDISAFLVKPRWYISGSQGALHIIAIENETVPVHLTIWRLEEDQKSWRKQCEGLVNKSSKCGNYEVLACLTPFLHPDQPEIVFFNRVFIGYNKAMLRCDLRSEELEFFAKLRGWYDICHFQVFQPRVPCWPTPIPRYEKLQGMHDGSYNFWVQSSSEAKLQSLPPSLNICMDDVKNSAYIEHHNAEATLHTVAEIIQCRKNKIGEIVLRERQQPGFPLDKELDVLEGDLEDVEADMAAIGKQKELKRAPLCEYSAELPYPPGSIKSGFRRKLSRGGARHILGVAAHPLERKRRGWSEQ</sequence>
<dbReference type="InterPro" id="IPR036047">
    <property type="entry name" value="F-box-like_dom_sf"/>
</dbReference>
<dbReference type="EMBL" id="CAMGYJ010000004">
    <property type="protein sequence ID" value="CAI0398738.1"/>
    <property type="molecule type" value="Genomic_DNA"/>
</dbReference>
<evidence type="ECO:0000259" key="1">
    <source>
        <dbReference type="Pfam" id="PF00646"/>
    </source>
</evidence>
<feature type="domain" description="F-box protein At3g26010-like beta-propeller" evidence="2">
    <location>
        <begin position="102"/>
        <end position="405"/>
    </location>
</feature>
<evidence type="ECO:0000313" key="4">
    <source>
        <dbReference type="Proteomes" id="UP001154282"/>
    </source>
</evidence>
<dbReference type="AlphaFoldDB" id="A0AAV0IPQ6"/>
<dbReference type="InterPro" id="IPR001810">
    <property type="entry name" value="F-box_dom"/>
</dbReference>
<dbReference type="SUPFAM" id="SSF81383">
    <property type="entry name" value="F-box domain"/>
    <property type="match status" value="1"/>
</dbReference>
<gene>
    <name evidence="3" type="ORF">LITE_LOCUS10018</name>
</gene>
<dbReference type="PANTHER" id="PTHR35546:SF128">
    <property type="entry name" value="F-BOX ASSOCIATED DOMAIN-CONTAINING PROTEIN"/>
    <property type="match status" value="1"/>
</dbReference>
<dbReference type="CDD" id="cd22157">
    <property type="entry name" value="F-box_AtFBW1-like"/>
    <property type="match status" value="1"/>
</dbReference>
<reference evidence="3" key="1">
    <citation type="submission" date="2022-08" db="EMBL/GenBank/DDBJ databases">
        <authorList>
            <person name="Gutierrez-Valencia J."/>
        </authorList>
    </citation>
    <scope>NUCLEOTIDE SEQUENCE</scope>
</reference>
<feature type="domain" description="F-box" evidence="1">
    <location>
        <begin position="41"/>
        <end position="80"/>
    </location>
</feature>
<evidence type="ECO:0008006" key="5">
    <source>
        <dbReference type="Google" id="ProtNLM"/>
    </source>
</evidence>
<dbReference type="Gene3D" id="1.20.1280.50">
    <property type="match status" value="1"/>
</dbReference>
<dbReference type="InterPro" id="IPR055290">
    <property type="entry name" value="At3g26010-like"/>
</dbReference>
<organism evidence="3 4">
    <name type="scientific">Linum tenue</name>
    <dbReference type="NCBI Taxonomy" id="586396"/>
    <lineage>
        <taxon>Eukaryota</taxon>
        <taxon>Viridiplantae</taxon>
        <taxon>Streptophyta</taxon>
        <taxon>Embryophyta</taxon>
        <taxon>Tracheophyta</taxon>
        <taxon>Spermatophyta</taxon>
        <taxon>Magnoliopsida</taxon>
        <taxon>eudicotyledons</taxon>
        <taxon>Gunneridae</taxon>
        <taxon>Pentapetalae</taxon>
        <taxon>rosids</taxon>
        <taxon>fabids</taxon>
        <taxon>Malpighiales</taxon>
        <taxon>Linaceae</taxon>
        <taxon>Linum</taxon>
    </lineage>
</organism>